<dbReference type="GO" id="GO:0005198">
    <property type="term" value="F:structural molecule activity"/>
    <property type="evidence" value="ECO:0007669"/>
    <property type="project" value="TreeGrafter"/>
</dbReference>
<dbReference type="Gramene" id="OE9A092839T1">
    <property type="protein sequence ID" value="OE9A092839C1"/>
    <property type="gene ID" value="OE9A092839"/>
</dbReference>
<name>A0A8S0S550_OLEEU</name>
<dbReference type="PANTHER" id="PTHR13923">
    <property type="entry name" value="SEC31-RELATED PROTEIN"/>
    <property type="match status" value="1"/>
</dbReference>
<evidence type="ECO:0000256" key="2">
    <source>
        <dbReference type="ARBA" id="ARBA00022574"/>
    </source>
</evidence>
<keyword evidence="1" id="KW-0813">Transport</keyword>
<evidence type="ECO:0000256" key="3">
    <source>
        <dbReference type="ARBA" id="ARBA00022737"/>
    </source>
</evidence>
<keyword evidence="6" id="KW-1185">Reference proteome</keyword>
<dbReference type="Proteomes" id="UP000594638">
    <property type="component" value="Unassembled WGS sequence"/>
</dbReference>
<reference evidence="5 6" key="1">
    <citation type="submission" date="2019-12" db="EMBL/GenBank/DDBJ databases">
        <authorList>
            <person name="Alioto T."/>
            <person name="Alioto T."/>
            <person name="Gomez Garrido J."/>
        </authorList>
    </citation>
    <scope>NUCLEOTIDE SEQUENCE [LARGE SCALE GENOMIC DNA]</scope>
</reference>
<comment type="caution">
    <text evidence="5">The sequence shown here is derived from an EMBL/GenBank/DDBJ whole genome shotgun (WGS) entry which is preliminary data.</text>
</comment>
<dbReference type="SUPFAM" id="SSF50978">
    <property type="entry name" value="WD40 repeat-like"/>
    <property type="match status" value="1"/>
</dbReference>
<gene>
    <name evidence="5" type="ORF">OLEA9_A092839</name>
</gene>
<dbReference type="AlphaFoldDB" id="A0A8S0S550"/>
<dbReference type="GO" id="GO:0015031">
    <property type="term" value="P:protein transport"/>
    <property type="evidence" value="ECO:0007669"/>
    <property type="project" value="UniProtKB-KW"/>
</dbReference>
<protein>
    <submittedName>
        <fullName evidence="5">Transport SEC31 homolog B</fullName>
    </submittedName>
</protein>
<evidence type="ECO:0000256" key="4">
    <source>
        <dbReference type="ARBA" id="ARBA00022927"/>
    </source>
</evidence>
<proteinExistence type="predicted"/>
<dbReference type="OrthoDB" id="542917at2759"/>
<dbReference type="InterPro" id="IPR040251">
    <property type="entry name" value="SEC31-like"/>
</dbReference>
<dbReference type="EMBL" id="CACTIH010003861">
    <property type="protein sequence ID" value="CAA2986443.1"/>
    <property type="molecule type" value="Genomic_DNA"/>
</dbReference>
<sequence length="115" mass="13296">MYQLLKVKFYFCPGIARFSIYWPPLHLMEQPFSVIPVVWDLKKQKPVISFSDSIKRSCSVLQWNPEVATQLIVASDEDSSPSLKLWDMRNIMSPVKEFVGHTKALKLSQIGYIFS</sequence>
<keyword evidence="2" id="KW-0853">WD repeat</keyword>
<dbReference type="GO" id="GO:0070971">
    <property type="term" value="C:endoplasmic reticulum exit site"/>
    <property type="evidence" value="ECO:0007669"/>
    <property type="project" value="TreeGrafter"/>
</dbReference>
<dbReference type="PANTHER" id="PTHR13923:SF11">
    <property type="entry name" value="SECRETORY 31, ISOFORM D"/>
    <property type="match status" value="1"/>
</dbReference>
<organism evidence="5 6">
    <name type="scientific">Olea europaea subsp. europaea</name>
    <dbReference type="NCBI Taxonomy" id="158383"/>
    <lineage>
        <taxon>Eukaryota</taxon>
        <taxon>Viridiplantae</taxon>
        <taxon>Streptophyta</taxon>
        <taxon>Embryophyta</taxon>
        <taxon>Tracheophyta</taxon>
        <taxon>Spermatophyta</taxon>
        <taxon>Magnoliopsida</taxon>
        <taxon>eudicotyledons</taxon>
        <taxon>Gunneridae</taxon>
        <taxon>Pentapetalae</taxon>
        <taxon>asterids</taxon>
        <taxon>lamiids</taxon>
        <taxon>Lamiales</taxon>
        <taxon>Oleaceae</taxon>
        <taxon>Oleeae</taxon>
        <taxon>Olea</taxon>
    </lineage>
</organism>
<keyword evidence="3" id="KW-0677">Repeat</keyword>
<evidence type="ECO:0000313" key="5">
    <source>
        <dbReference type="EMBL" id="CAA2986443.1"/>
    </source>
</evidence>
<dbReference type="GO" id="GO:0030127">
    <property type="term" value="C:COPII vesicle coat"/>
    <property type="evidence" value="ECO:0007669"/>
    <property type="project" value="TreeGrafter"/>
</dbReference>
<dbReference type="GO" id="GO:0090110">
    <property type="term" value="P:COPII-coated vesicle cargo loading"/>
    <property type="evidence" value="ECO:0007669"/>
    <property type="project" value="TreeGrafter"/>
</dbReference>
<accession>A0A8S0S550</accession>
<keyword evidence="4" id="KW-0653">Protein transport</keyword>
<dbReference type="InterPro" id="IPR036322">
    <property type="entry name" value="WD40_repeat_dom_sf"/>
</dbReference>
<dbReference type="GO" id="GO:0007029">
    <property type="term" value="P:endoplasmic reticulum organization"/>
    <property type="evidence" value="ECO:0007669"/>
    <property type="project" value="TreeGrafter"/>
</dbReference>
<dbReference type="InterPro" id="IPR015943">
    <property type="entry name" value="WD40/YVTN_repeat-like_dom_sf"/>
</dbReference>
<dbReference type="Gene3D" id="2.130.10.10">
    <property type="entry name" value="YVTN repeat-like/Quinoprotein amine dehydrogenase"/>
    <property type="match status" value="1"/>
</dbReference>
<evidence type="ECO:0000313" key="6">
    <source>
        <dbReference type="Proteomes" id="UP000594638"/>
    </source>
</evidence>
<evidence type="ECO:0000256" key="1">
    <source>
        <dbReference type="ARBA" id="ARBA00022448"/>
    </source>
</evidence>